<dbReference type="PANTHER" id="PTHR45688">
    <property type="match status" value="1"/>
</dbReference>
<keyword evidence="6" id="KW-1185">Reference proteome</keyword>
<dbReference type="Pfam" id="PF00202">
    <property type="entry name" value="Aminotran_3"/>
    <property type="match status" value="1"/>
</dbReference>
<comment type="caution">
    <text evidence="5">The sequence shown here is derived from an EMBL/GenBank/DDBJ whole genome shotgun (WGS) entry which is preliminary data.</text>
</comment>
<keyword evidence="5" id="KW-0808">Transferase</keyword>
<dbReference type="SUPFAM" id="SSF56112">
    <property type="entry name" value="Protein kinase-like (PK-like)"/>
    <property type="match status" value="1"/>
</dbReference>
<dbReference type="InterPro" id="IPR002575">
    <property type="entry name" value="Aminoglycoside_PTrfase"/>
</dbReference>
<evidence type="ECO:0000256" key="2">
    <source>
        <dbReference type="ARBA" id="ARBA00008954"/>
    </source>
</evidence>
<dbReference type="Gene3D" id="3.90.1200.10">
    <property type="match status" value="1"/>
</dbReference>
<dbReference type="InterPro" id="IPR015422">
    <property type="entry name" value="PyrdxlP-dep_Trfase_small"/>
</dbReference>
<dbReference type="SUPFAM" id="SSF53383">
    <property type="entry name" value="PLP-dependent transferases"/>
    <property type="match status" value="1"/>
</dbReference>
<dbReference type="InterPro" id="IPR015424">
    <property type="entry name" value="PyrdxlP-dep_Trfase"/>
</dbReference>
<name>A0ABW5B7W8_9BACT</name>
<reference evidence="6" key="1">
    <citation type="journal article" date="2019" name="Int. J. Syst. Evol. Microbiol.">
        <title>The Global Catalogue of Microorganisms (GCM) 10K type strain sequencing project: providing services to taxonomists for standard genome sequencing and annotation.</title>
        <authorList>
            <consortium name="The Broad Institute Genomics Platform"/>
            <consortium name="The Broad Institute Genome Sequencing Center for Infectious Disease"/>
            <person name="Wu L."/>
            <person name="Ma J."/>
        </authorList>
    </citation>
    <scope>NUCLEOTIDE SEQUENCE [LARGE SCALE GENOMIC DNA]</scope>
    <source>
        <strain evidence="6">KCTC 19812</strain>
    </source>
</reference>
<accession>A0ABW5B7W8</accession>
<keyword evidence="3" id="KW-0663">Pyridoxal phosphate</keyword>
<proteinExistence type="inferred from homology"/>
<dbReference type="GO" id="GO:0008483">
    <property type="term" value="F:transaminase activity"/>
    <property type="evidence" value="ECO:0007669"/>
    <property type="project" value="UniProtKB-KW"/>
</dbReference>
<dbReference type="InterPro" id="IPR049704">
    <property type="entry name" value="Aminotrans_3_PPA_site"/>
</dbReference>
<dbReference type="Proteomes" id="UP001597414">
    <property type="component" value="Unassembled WGS sequence"/>
</dbReference>
<feature type="domain" description="Aminoglycoside phosphotransferase" evidence="4">
    <location>
        <begin position="20"/>
        <end position="240"/>
    </location>
</feature>
<organism evidence="5 6">
    <name type="scientific">Shivajiella indica</name>
    <dbReference type="NCBI Taxonomy" id="872115"/>
    <lineage>
        <taxon>Bacteria</taxon>
        <taxon>Pseudomonadati</taxon>
        <taxon>Bacteroidota</taxon>
        <taxon>Cytophagia</taxon>
        <taxon>Cytophagales</taxon>
        <taxon>Cyclobacteriaceae</taxon>
        <taxon>Shivajiella</taxon>
    </lineage>
</organism>
<dbReference type="PANTHER" id="PTHR45688:SF13">
    <property type="entry name" value="ALANINE--GLYOXYLATE AMINOTRANSFERASE 2-LIKE"/>
    <property type="match status" value="1"/>
</dbReference>
<dbReference type="InterPro" id="IPR011009">
    <property type="entry name" value="Kinase-like_dom_sf"/>
</dbReference>
<evidence type="ECO:0000256" key="1">
    <source>
        <dbReference type="ARBA" id="ARBA00001933"/>
    </source>
</evidence>
<dbReference type="Gene3D" id="3.90.1150.10">
    <property type="entry name" value="Aspartate Aminotransferase, domain 1"/>
    <property type="match status" value="1"/>
</dbReference>
<gene>
    <name evidence="5" type="ORF">ACFSKV_09240</name>
</gene>
<dbReference type="RefSeq" id="WP_380801685.1">
    <property type="nucleotide sequence ID" value="NZ_JBHUIV010000014.1"/>
</dbReference>
<evidence type="ECO:0000313" key="5">
    <source>
        <dbReference type="EMBL" id="MFD2201750.1"/>
    </source>
</evidence>
<dbReference type="Gene3D" id="3.30.200.20">
    <property type="entry name" value="Phosphorylase Kinase, domain 1"/>
    <property type="match status" value="1"/>
</dbReference>
<evidence type="ECO:0000259" key="4">
    <source>
        <dbReference type="Pfam" id="PF01636"/>
    </source>
</evidence>
<evidence type="ECO:0000313" key="6">
    <source>
        <dbReference type="Proteomes" id="UP001597414"/>
    </source>
</evidence>
<dbReference type="PROSITE" id="PS00600">
    <property type="entry name" value="AA_TRANSFER_CLASS_3"/>
    <property type="match status" value="1"/>
</dbReference>
<dbReference type="CDD" id="cd00610">
    <property type="entry name" value="OAT_like"/>
    <property type="match status" value="1"/>
</dbReference>
<dbReference type="Pfam" id="PF01636">
    <property type="entry name" value="APH"/>
    <property type="match status" value="1"/>
</dbReference>
<dbReference type="EMBL" id="JBHUIV010000014">
    <property type="protein sequence ID" value="MFD2201750.1"/>
    <property type="molecule type" value="Genomic_DNA"/>
</dbReference>
<comment type="cofactor">
    <cofactor evidence="1">
        <name>pyridoxal 5'-phosphate</name>
        <dbReference type="ChEBI" id="CHEBI:597326"/>
    </cofactor>
</comment>
<dbReference type="InterPro" id="IPR015421">
    <property type="entry name" value="PyrdxlP-dep_Trfase_major"/>
</dbReference>
<dbReference type="Gene3D" id="3.40.640.10">
    <property type="entry name" value="Type I PLP-dependent aspartate aminotransferase-like (Major domain)"/>
    <property type="match status" value="1"/>
</dbReference>
<evidence type="ECO:0000256" key="3">
    <source>
        <dbReference type="ARBA" id="ARBA00022898"/>
    </source>
</evidence>
<keyword evidence="5" id="KW-0032">Aminotransferase</keyword>
<dbReference type="InterPro" id="IPR005814">
    <property type="entry name" value="Aminotrans_3"/>
</dbReference>
<protein>
    <submittedName>
        <fullName evidence="5">Aminotransferase class III-fold pyridoxal phosphate-dependent enzyme</fullName>
    </submittedName>
</protein>
<comment type="similarity">
    <text evidence="2">Belongs to the class-III pyridoxal-phosphate-dependent aminotransferase family.</text>
</comment>
<sequence>MHDLLKVSFGFHTVELQKLNGYDNVNYLVETDRGRYIFKTYPYTAETFDLVQAETEFLHALQKRFFGRIPEPVPFEDGNYVKLLEFDGQKLIGRLLTFLDGKFMGDQNPSKPMYWSLGFFLAELDLELGKQKSYLFQSRKWEWDIQYLELVQKYLEDIPSINDRNTVRFFFLQFEENVRPHLSGLRKSFIYNDANEWNILIRDNQDLALIDFGDLTYGPLIQEVAVAMTYAAYDKTDYLGYAVELLKGYNSVIPLEEKELDLLYYLIAARLCISVCNSAHAKKTDPENTYVSVSEENAWKMLYGWLRINPIEAENRFRSELGFGSRKVPSLEESLAYRNQYLSSILSVSYSKPIKMEGAAFQYMYDAYGNTLLDAYNNIPHVGHSHPKVVEAGQRQMAKLNTNTRYLYDILPAYAEKLLAKFPPSLNRVFFVNSGSAASDLAIRMAKWHTKREAIMVMEHGYHGNTQISIDISDYKFSNPKGQGQKENILKACLPDTFRGHFTENNGIAGRAYGEEAIQQMQMYSQPIAAFITEPIVGCGGQVPLANGYLEALYPAIRKLGGLCISDEVQTGFGRIGDHFWGFQQYGIVPDMVVLGKPMGNGHPMGAVVCTKEIAESFEKGVEFFSSFGGNPVSCAIGLAVLEVIEEEGLQENAKKVGDYYKSLLEALQKKYDCIGDVRGSGLFLGVDLVKSGTKEEDPQLAKLIKNELRERNILISTDGPKDSVLKTKPPLVFTKDNALQVVEEMDNILKRII</sequence>